<dbReference type="STRING" id="1160509.A0A3N4I809"/>
<feature type="region of interest" description="Disordered" evidence="1">
    <location>
        <begin position="100"/>
        <end position="145"/>
    </location>
</feature>
<reference evidence="3 4" key="1">
    <citation type="journal article" date="2018" name="Nat. Ecol. Evol.">
        <title>Pezizomycetes genomes reveal the molecular basis of ectomycorrhizal truffle lifestyle.</title>
        <authorList>
            <person name="Murat C."/>
            <person name="Payen T."/>
            <person name="Noel B."/>
            <person name="Kuo A."/>
            <person name="Morin E."/>
            <person name="Chen J."/>
            <person name="Kohler A."/>
            <person name="Krizsan K."/>
            <person name="Balestrini R."/>
            <person name="Da Silva C."/>
            <person name="Montanini B."/>
            <person name="Hainaut M."/>
            <person name="Levati E."/>
            <person name="Barry K.W."/>
            <person name="Belfiori B."/>
            <person name="Cichocki N."/>
            <person name="Clum A."/>
            <person name="Dockter R.B."/>
            <person name="Fauchery L."/>
            <person name="Guy J."/>
            <person name="Iotti M."/>
            <person name="Le Tacon F."/>
            <person name="Lindquist E.A."/>
            <person name="Lipzen A."/>
            <person name="Malagnac F."/>
            <person name="Mello A."/>
            <person name="Molinier V."/>
            <person name="Miyauchi S."/>
            <person name="Poulain J."/>
            <person name="Riccioni C."/>
            <person name="Rubini A."/>
            <person name="Sitrit Y."/>
            <person name="Splivallo R."/>
            <person name="Traeger S."/>
            <person name="Wang M."/>
            <person name="Zifcakova L."/>
            <person name="Wipf D."/>
            <person name="Zambonelli A."/>
            <person name="Paolocci F."/>
            <person name="Nowrousian M."/>
            <person name="Ottonello S."/>
            <person name="Baldrian P."/>
            <person name="Spatafora J.W."/>
            <person name="Henrissat B."/>
            <person name="Nagy L.G."/>
            <person name="Aury J.M."/>
            <person name="Wincker P."/>
            <person name="Grigoriev I.V."/>
            <person name="Bonfante P."/>
            <person name="Martin F.M."/>
        </authorList>
    </citation>
    <scope>NUCLEOTIDE SEQUENCE [LARGE SCALE GENOMIC DNA]</scope>
    <source>
        <strain evidence="3 4">RN42</strain>
    </source>
</reference>
<evidence type="ECO:0000313" key="4">
    <source>
        <dbReference type="Proteomes" id="UP000275078"/>
    </source>
</evidence>
<evidence type="ECO:0000259" key="2">
    <source>
        <dbReference type="PROSITE" id="PS50217"/>
    </source>
</evidence>
<dbReference type="Proteomes" id="UP000275078">
    <property type="component" value="Unassembled WGS sequence"/>
</dbReference>
<sequence>MEMLLRRGQMDPKRVTRVRERDPYESVFTFNKPSTLSVSGVSQPDPFFEKLPAFTISTTSVPPFQSTSPLTPTNAVLSQALYNNSQHQTQWLSPLSRTRQLPSDTINNQPPPPASDFHPRQLPLSSLDPNSSTQQPPINGASGLNASLGYNTQIARQQLHRSPLPVTRIPLPANQQSGHQVVNSSSLNIPRANPNQLYPRQDPRPFTMSPDMLDMQNSPVDFGSPVFSGNFSAAGESLFDLPTSTISPYDILNLQNVGLSAGASPDYLEGSPLMEPDHGSPLDEWMPLFNDDLGGDITAFVQPSSLYGDEDSCAMDRTFSSTSMASSTPSCSSPTMGVIGAKITKKTSRKRASRDLGPIKYDPTNPVEVKRAKNTAAARKSREKKQRHVEELEQRLAESEERERQLREENKRLLDRLRLQEMSPAWPLA</sequence>
<dbReference type="PROSITE" id="PS50217">
    <property type="entry name" value="BZIP"/>
    <property type="match status" value="1"/>
</dbReference>
<proteinExistence type="predicted"/>
<organism evidence="3 4">
    <name type="scientific">Ascobolus immersus RN42</name>
    <dbReference type="NCBI Taxonomy" id="1160509"/>
    <lineage>
        <taxon>Eukaryota</taxon>
        <taxon>Fungi</taxon>
        <taxon>Dikarya</taxon>
        <taxon>Ascomycota</taxon>
        <taxon>Pezizomycotina</taxon>
        <taxon>Pezizomycetes</taxon>
        <taxon>Pezizales</taxon>
        <taxon>Ascobolaceae</taxon>
        <taxon>Ascobolus</taxon>
    </lineage>
</organism>
<feature type="domain" description="BZIP" evidence="2">
    <location>
        <begin position="370"/>
        <end position="413"/>
    </location>
</feature>
<gene>
    <name evidence="3" type="ORF">BJ508DRAFT_325756</name>
</gene>
<protein>
    <recommendedName>
        <fullName evidence="2">BZIP domain-containing protein</fullName>
    </recommendedName>
</protein>
<dbReference type="SUPFAM" id="SSF57959">
    <property type="entry name" value="Leucine zipper domain"/>
    <property type="match status" value="1"/>
</dbReference>
<name>A0A3N4I809_ASCIM</name>
<feature type="region of interest" description="Disordered" evidence="1">
    <location>
        <begin position="344"/>
        <end position="406"/>
    </location>
</feature>
<dbReference type="InterPro" id="IPR004827">
    <property type="entry name" value="bZIP"/>
</dbReference>
<dbReference type="PROSITE" id="PS00036">
    <property type="entry name" value="BZIP_BASIC"/>
    <property type="match status" value="1"/>
</dbReference>
<keyword evidence="4" id="KW-1185">Reference proteome</keyword>
<dbReference type="OrthoDB" id="5419235at2759"/>
<feature type="compositionally biased region" description="Basic and acidic residues" evidence="1">
    <location>
        <begin position="388"/>
        <end position="406"/>
    </location>
</feature>
<evidence type="ECO:0000313" key="3">
    <source>
        <dbReference type="EMBL" id="RPA82223.1"/>
    </source>
</evidence>
<dbReference type="Gene3D" id="3.30.160.60">
    <property type="entry name" value="Classic Zinc Finger"/>
    <property type="match status" value="1"/>
</dbReference>
<dbReference type="EMBL" id="ML119673">
    <property type="protein sequence ID" value="RPA82223.1"/>
    <property type="molecule type" value="Genomic_DNA"/>
</dbReference>
<accession>A0A3N4I809</accession>
<feature type="compositionally biased region" description="Polar residues" evidence="1">
    <location>
        <begin position="123"/>
        <end position="145"/>
    </location>
</feature>
<dbReference type="GO" id="GO:0003700">
    <property type="term" value="F:DNA-binding transcription factor activity"/>
    <property type="evidence" value="ECO:0007669"/>
    <property type="project" value="InterPro"/>
</dbReference>
<dbReference type="InterPro" id="IPR046347">
    <property type="entry name" value="bZIP_sf"/>
</dbReference>
<dbReference type="Pfam" id="PF07716">
    <property type="entry name" value="bZIP_2"/>
    <property type="match status" value="1"/>
</dbReference>
<dbReference type="CDD" id="cd12193">
    <property type="entry name" value="bZIP_GCN4"/>
    <property type="match status" value="1"/>
</dbReference>
<evidence type="ECO:0000256" key="1">
    <source>
        <dbReference type="SAM" id="MobiDB-lite"/>
    </source>
</evidence>
<dbReference type="AlphaFoldDB" id="A0A3N4I809"/>